<evidence type="ECO:0000313" key="10">
    <source>
        <dbReference type="EMBL" id="HIX82904.1"/>
    </source>
</evidence>
<accession>A0A9D2BPK8</accession>
<proteinExistence type="inferred from homology"/>
<dbReference type="GO" id="GO:0000105">
    <property type="term" value="P:L-histidine biosynthetic process"/>
    <property type="evidence" value="ECO:0007669"/>
    <property type="project" value="UniProtKB-UniRule"/>
</dbReference>
<sequence length="262" mass="31174">MIDGHMHLEYGDLSKEYVLEFVEAAVKKGLSKIQILDHTHRFKEFEPIYLELKEIPQQKKWLENKKMKFKDSLDDYDRLIKEVKALDLPIEVTFGLEVCYVPKYEEYIRKVLSEHDYDFVVGAIHSINGKLYDMNFSKEILWDKYDVNDIYRDYYDLVFKLVKSDLFTQLAHPDTIKMFNYYPDYDLVPTYHKLAKLLNEHHVKAENNTGCYYRYHHKDIGLSDELLNIFKEHGVKMITASDAHQPSHVGMNIVDIYEKTMK</sequence>
<dbReference type="InterPro" id="IPR004013">
    <property type="entry name" value="PHP_dom"/>
</dbReference>
<protein>
    <recommendedName>
        <fullName evidence="3 8">Histidinol-phosphatase</fullName>
        <shortName evidence="8">HolPase</shortName>
        <ecNumber evidence="3 8">3.1.3.15</ecNumber>
    </recommendedName>
</protein>
<keyword evidence="4 8" id="KW-0028">Amino-acid biosynthesis</keyword>
<dbReference type="Proteomes" id="UP000886724">
    <property type="component" value="Unassembled WGS sequence"/>
</dbReference>
<evidence type="ECO:0000256" key="6">
    <source>
        <dbReference type="ARBA" id="ARBA00023102"/>
    </source>
</evidence>
<evidence type="ECO:0000256" key="4">
    <source>
        <dbReference type="ARBA" id="ARBA00022605"/>
    </source>
</evidence>
<feature type="domain" description="PHP" evidence="9">
    <location>
        <begin position="3"/>
        <end position="185"/>
    </location>
</feature>
<evidence type="ECO:0000256" key="2">
    <source>
        <dbReference type="ARBA" id="ARBA00009152"/>
    </source>
</evidence>
<evidence type="ECO:0000256" key="1">
    <source>
        <dbReference type="ARBA" id="ARBA00004970"/>
    </source>
</evidence>
<comment type="catalytic activity">
    <reaction evidence="7 8">
        <text>L-histidinol phosphate + H2O = L-histidinol + phosphate</text>
        <dbReference type="Rhea" id="RHEA:14465"/>
        <dbReference type="ChEBI" id="CHEBI:15377"/>
        <dbReference type="ChEBI" id="CHEBI:43474"/>
        <dbReference type="ChEBI" id="CHEBI:57699"/>
        <dbReference type="ChEBI" id="CHEBI:57980"/>
        <dbReference type="EC" id="3.1.3.15"/>
    </reaction>
</comment>
<evidence type="ECO:0000256" key="7">
    <source>
        <dbReference type="ARBA" id="ARBA00049158"/>
    </source>
</evidence>
<evidence type="ECO:0000259" key="9">
    <source>
        <dbReference type="Pfam" id="PF02811"/>
    </source>
</evidence>
<dbReference type="NCBIfam" id="TIGR01856">
    <property type="entry name" value="hisJ_fam"/>
    <property type="match status" value="1"/>
</dbReference>
<keyword evidence="6 8" id="KW-0368">Histidine biosynthesis</keyword>
<dbReference type="EMBL" id="DXET01000296">
    <property type="protein sequence ID" value="HIX82904.1"/>
    <property type="molecule type" value="Genomic_DNA"/>
</dbReference>
<organism evidence="10 11">
    <name type="scientific">Candidatus Erysipelatoclostridium merdavium</name>
    <dbReference type="NCBI Taxonomy" id="2838566"/>
    <lineage>
        <taxon>Bacteria</taxon>
        <taxon>Bacillati</taxon>
        <taxon>Bacillota</taxon>
        <taxon>Erysipelotrichia</taxon>
        <taxon>Erysipelotrichales</taxon>
        <taxon>Erysipelotrichales incertae sedis</taxon>
    </lineage>
</organism>
<comment type="pathway">
    <text evidence="1 8">Amino-acid biosynthesis; L-histidine biosynthesis; L-histidine from 5-phospho-alpha-D-ribose 1-diphosphate: step 8/9.</text>
</comment>
<keyword evidence="5 8" id="KW-0378">Hydrolase</keyword>
<dbReference type="SUPFAM" id="SSF89550">
    <property type="entry name" value="PHP domain-like"/>
    <property type="match status" value="1"/>
</dbReference>
<comment type="similarity">
    <text evidence="2 8">Belongs to the PHP hydrolase family. HisK subfamily.</text>
</comment>
<evidence type="ECO:0000256" key="3">
    <source>
        <dbReference type="ARBA" id="ARBA00013085"/>
    </source>
</evidence>
<dbReference type="PANTHER" id="PTHR21039">
    <property type="entry name" value="HISTIDINOL PHOSPHATASE-RELATED"/>
    <property type="match status" value="1"/>
</dbReference>
<evidence type="ECO:0000313" key="11">
    <source>
        <dbReference type="Proteomes" id="UP000886724"/>
    </source>
</evidence>
<dbReference type="Gene3D" id="3.20.20.140">
    <property type="entry name" value="Metal-dependent hydrolases"/>
    <property type="match status" value="1"/>
</dbReference>
<gene>
    <name evidence="10" type="ORF">H9980_13200</name>
</gene>
<reference evidence="10" key="2">
    <citation type="submission" date="2021-04" db="EMBL/GenBank/DDBJ databases">
        <authorList>
            <person name="Gilroy R."/>
        </authorList>
    </citation>
    <scope>NUCLEOTIDE SEQUENCE</scope>
    <source>
        <strain evidence="10">ChiGjej1B1-14440</strain>
    </source>
</reference>
<dbReference type="InterPro" id="IPR010140">
    <property type="entry name" value="Histidinol_P_phosphatase_HisJ"/>
</dbReference>
<dbReference type="GO" id="GO:0004401">
    <property type="term" value="F:histidinol-phosphatase activity"/>
    <property type="evidence" value="ECO:0007669"/>
    <property type="project" value="UniProtKB-UniRule"/>
</dbReference>
<dbReference type="AlphaFoldDB" id="A0A9D2BPK8"/>
<evidence type="ECO:0000256" key="5">
    <source>
        <dbReference type="ARBA" id="ARBA00022801"/>
    </source>
</evidence>
<name>A0A9D2BPK8_9FIRM</name>
<evidence type="ECO:0000256" key="8">
    <source>
        <dbReference type="RuleBase" id="RU366003"/>
    </source>
</evidence>
<dbReference type="PANTHER" id="PTHR21039:SF0">
    <property type="entry name" value="HISTIDINOL-PHOSPHATASE"/>
    <property type="match status" value="1"/>
</dbReference>
<dbReference type="InterPro" id="IPR016195">
    <property type="entry name" value="Pol/histidinol_Pase-like"/>
</dbReference>
<dbReference type="EC" id="3.1.3.15" evidence="3 8"/>
<dbReference type="Pfam" id="PF02811">
    <property type="entry name" value="PHP"/>
    <property type="match status" value="1"/>
</dbReference>
<dbReference type="GO" id="GO:0005737">
    <property type="term" value="C:cytoplasm"/>
    <property type="evidence" value="ECO:0007669"/>
    <property type="project" value="TreeGrafter"/>
</dbReference>
<reference evidence="10" key="1">
    <citation type="journal article" date="2021" name="PeerJ">
        <title>Extensive microbial diversity within the chicken gut microbiome revealed by metagenomics and culture.</title>
        <authorList>
            <person name="Gilroy R."/>
            <person name="Ravi A."/>
            <person name="Getino M."/>
            <person name="Pursley I."/>
            <person name="Horton D.L."/>
            <person name="Alikhan N.F."/>
            <person name="Baker D."/>
            <person name="Gharbi K."/>
            <person name="Hall N."/>
            <person name="Watson M."/>
            <person name="Adriaenssens E.M."/>
            <person name="Foster-Nyarko E."/>
            <person name="Jarju S."/>
            <person name="Secka A."/>
            <person name="Antonio M."/>
            <person name="Oren A."/>
            <person name="Chaudhuri R.R."/>
            <person name="La Ragione R."/>
            <person name="Hildebrand F."/>
            <person name="Pallen M.J."/>
        </authorList>
    </citation>
    <scope>NUCLEOTIDE SEQUENCE</scope>
    <source>
        <strain evidence="10">ChiGjej1B1-14440</strain>
    </source>
</reference>
<comment type="caution">
    <text evidence="10">The sequence shown here is derived from an EMBL/GenBank/DDBJ whole genome shotgun (WGS) entry which is preliminary data.</text>
</comment>